<accession>A0A8J2KPH2</accession>
<proteinExistence type="predicted"/>
<sequence>MFREDDKKTVLVEMRPVQNRCFQCSSTDHREKKQYGTAVCLEMDHKTVTMTDVPKEDTLNTKFFLFNLWNRTFYSEYFRTITDSLGLKEAVEPLCIQWTKGGYEEDENSLDLTNVPFDSMVNTKPLLLLWSDNTLAITSRIVLHANGRILSLSRRGSDISSMETYLILMRFRNTVGIVGDIREMFNQINILADDAGSQRFVWRGKDRLKDPDEYGLQRCK</sequence>
<protein>
    <submittedName>
        <fullName evidence="1">Uncharacterized protein</fullName>
    </submittedName>
</protein>
<comment type="caution">
    <text evidence="1">The sequence shown here is derived from an EMBL/GenBank/DDBJ whole genome shotgun (WGS) entry which is preliminary data.</text>
</comment>
<evidence type="ECO:0000313" key="2">
    <source>
        <dbReference type="Proteomes" id="UP000708208"/>
    </source>
</evidence>
<dbReference type="EMBL" id="CAJVCH010379815">
    <property type="protein sequence ID" value="CAG7816842.1"/>
    <property type="molecule type" value="Genomic_DNA"/>
</dbReference>
<name>A0A8J2KPH2_9HEXA</name>
<keyword evidence="2" id="KW-1185">Reference proteome</keyword>
<dbReference type="AlphaFoldDB" id="A0A8J2KPH2"/>
<dbReference type="Proteomes" id="UP000708208">
    <property type="component" value="Unassembled WGS sequence"/>
</dbReference>
<gene>
    <name evidence="1" type="ORF">AFUS01_LOCUS27439</name>
</gene>
<evidence type="ECO:0000313" key="1">
    <source>
        <dbReference type="EMBL" id="CAG7816842.1"/>
    </source>
</evidence>
<reference evidence="1" key="1">
    <citation type="submission" date="2021-06" db="EMBL/GenBank/DDBJ databases">
        <authorList>
            <person name="Hodson N. C."/>
            <person name="Mongue J. A."/>
            <person name="Jaron S. K."/>
        </authorList>
    </citation>
    <scope>NUCLEOTIDE SEQUENCE</scope>
</reference>
<organism evidence="1 2">
    <name type="scientific">Allacma fusca</name>
    <dbReference type="NCBI Taxonomy" id="39272"/>
    <lineage>
        <taxon>Eukaryota</taxon>
        <taxon>Metazoa</taxon>
        <taxon>Ecdysozoa</taxon>
        <taxon>Arthropoda</taxon>
        <taxon>Hexapoda</taxon>
        <taxon>Collembola</taxon>
        <taxon>Symphypleona</taxon>
        <taxon>Sminthuridae</taxon>
        <taxon>Allacma</taxon>
    </lineage>
</organism>